<dbReference type="PANTHER" id="PTHR11877">
    <property type="entry name" value="HYDROXYMETHYLGLUTARYL-COA SYNTHASE"/>
    <property type="match status" value="1"/>
</dbReference>
<dbReference type="CDD" id="cd00831">
    <property type="entry name" value="CHS_like"/>
    <property type="match status" value="1"/>
</dbReference>
<evidence type="ECO:0000313" key="12">
    <source>
        <dbReference type="EMBL" id="KAJ4818973.1"/>
    </source>
</evidence>
<feature type="active site" description="Acyl-thioester intermediate" evidence="8">
    <location>
        <position position="146"/>
    </location>
</feature>
<comment type="similarity">
    <text evidence="3 9">Belongs to the thiolase-like superfamily. Chalcone/stilbene synthases family.</text>
</comment>
<keyword evidence="7 9" id="KW-0012">Acyltransferase</keyword>
<reference evidence="12" key="1">
    <citation type="submission" date="2022-08" db="EMBL/GenBank/DDBJ databases">
        <authorList>
            <person name="Marques A."/>
        </authorList>
    </citation>
    <scope>NUCLEOTIDE SEQUENCE</scope>
    <source>
        <strain evidence="12">RhyPub2mFocal</strain>
        <tissue evidence="12">Leaves</tissue>
    </source>
</reference>
<dbReference type="InterPro" id="IPR001099">
    <property type="entry name" value="Chalcone/stilbene_synt_N"/>
</dbReference>
<evidence type="ECO:0000256" key="2">
    <source>
        <dbReference type="ARBA" id="ARBA00004966"/>
    </source>
</evidence>
<dbReference type="PANTHER" id="PTHR11877:SF14">
    <property type="entry name" value="CHALCONE SYNTHASE"/>
    <property type="match status" value="1"/>
</dbReference>
<evidence type="ECO:0000256" key="4">
    <source>
        <dbReference type="ARBA" id="ARBA00012975"/>
    </source>
</evidence>
<evidence type="ECO:0000256" key="6">
    <source>
        <dbReference type="ARBA" id="ARBA00023241"/>
    </source>
</evidence>
<dbReference type="GO" id="GO:0030639">
    <property type="term" value="P:polyketide biosynthetic process"/>
    <property type="evidence" value="ECO:0007669"/>
    <property type="project" value="TreeGrafter"/>
</dbReference>
<evidence type="ECO:0000313" key="13">
    <source>
        <dbReference type="Proteomes" id="UP001140206"/>
    </source>
</evidence>
<gene>
    <name evidence="12" type="ORF">LUZ62_031539</name>
</gene>
<dbReference type="EC" id="2.3.1.74" evidence="4"/>
<keyword evidence="5 9" id="KW-0808">Transferase</keyword>
<dbReference type="GO" id="GO:0016210">
    <property type="term" value="F:naringenin-chalcone synthase activity"/>
    <property type="evidence" value="ECO:0007669"/>
    <property type="project" value="UniProtKB-EC"/>
</dbReference>
<feature type="domain" description="Chalcone/stilbene synthase N-terminal" evidence="10">
    <location>
        <begin position="5"/>
        <end position="210"/>
    </location>
</feature>
<dbReference type="InterPro" id="IPR011141">
    <property type="entry name" value="Polyketide_synthase_type-III"/>
</dbReference>
<dbReference type="Pfam" id="PF00195">
    <property type="entry name" value="Chal_sti_synt_N"/>
    <property type="match status" value="1"/>
</dbReference>
<dbReference type="EMBL" id="JAMFTS010000001">
    <property type="protein sequence ID" value="KAJ4818973.1"/>
    <property type="molecule type" value="Genomic_DNA"/>
</dbReference>
<evidence type="ECO:0000259" key="11">
    <source>
        <dbReference type="Pfam" id="PF02797"/>
    </source>
</evidence>
<evidence type="ECO:0000259" key="10">
    <source>
        <dbReference type="Pfam" id="PF00195"/>
    </source>
</evidence>
<dbReference type="SUPFAM" id="SSF53901">
    <property type="entry name" value="Thiolase-like"/>
    <property type="match status" value="2"/>
</dbReference>
<dbReference type="AlphaFoldDB" id="A0AAV8HVK9"/>
<evidence type="ECO:0000256" key="3">
    <source>
        <dbReference type="ARBA" id="ARBA00005531"/>
    </source>
</evidence>
<dbReference type="GO" id="GO:0009813">
    <property type="term" value="P:flavonoid biosynthetic process"/>
    <property type="evidence" value="ECO:0007669"/>
    <property type="project" value="UniProtKB-KW"/>
</dbReference>
<dbReference type="PIRSF" id="PIRSF000451">
    <property type="entry name" value="PKS_III"/>
    <property type="match status" value="1"/>
</dbReference>
<evidence type="ECO:0000256" key="9">
    <source>
        <dbReference type="RuleBase" id="RU003633"/>
    </source>
</evidence>
<dbReference type="FunFam" id="3.40.47.10:FF:000025">
    <property type="entry name" value="Chalcone synthase 2"/>
    <property type="match status" value="1"/>
</dbReference>
<dbReference type="GO" id="GO:0010208">
    <property type="term" value="P:pollen wall assembly"/>
    <property type="evidence" value="ECO:0007669"/>
    <property type="project" value="UniProtKB-ARBA"/>
</dbReference>
<protein>
    <recommendedName>
        <fullName evidence="4">chalcone synthase</fullName>
        <ecNumber evidence="4">2.3.1.74</ecNumber>
    </recommendedName>
</protein>
<dbReference type="InterPro" id="IPR012328">
    <property type="entry name" value="Chalcone/stilbene_synt_C"/>
</dbReference>
<dbReference type="Pfam" id="PF02797">
    <property type="entry name" value="Chal_sti_synt_C"/>
    <property type="match status" value="1"/>
</dbReference>
<comment type="function">
    <text evidence="1">The primary product of this enzyme is 4,2',4',6'-tetrahydroxychalcone (also termed naringenin-chalcone or chalcone) which can under specific conditions spontaneously isomerize into naringenin.</text>
</comment>
<evidence type="ECO:0000256" key="7">
    <source>
        <dbReference type="ARBA" id="ARBA00023315"/>
    </source>
</evidence>
<dbReference type="Proteomes" id="UP001140206">
    <property type="component" value="Chromosome 1"/>
</dbReference>
<sequence>MDPVQQRSQGFATVLAVGTAVPPQKITVDYMIDNYFRQFTPGKSTTIESKYVHATEELLKEHPNIAACMAPSLDDRLDVLDEEVPKMGKEAALAAIKEWGQPVSKITHLIFTTNSGADCPGADARLVHLLGLSPSVNRIMLYYQGCHAGATTLRLAKDIAENNRGARILIVTSENILHAFRGPDEAHADFLISQALFSDGAAAVIVGADPDLEVEHPLFEIISARETIILNTMEELGMQLREVGNLIFLSPTIPKHISASIEGCLLEAFKPLGITDWNSIFWVSHPGGPAILNQVEAKLKLNKEKLSLSRKVLSEYGNLSSPTVLFILDKLRKESVKEGKSTTGDGLEYGVLLGFGPGLSIETVVLRSVPI</sequence>
<comment type="pathway">
    <text evidence="2">Secondary metabolite biosynthesis; flavonoid biosynthesis.</text>
</comment>
<proteinExistence type="inferred from homology"/>
<name>A0AAV8HVK9_9POAL</name>
<keyword evidence="13" id="KW-1185">Reference proteome</keyword>
<dbReference type="InterPro" id="IPR016039">
    <property type="entry name" value="Thiolase-like"/>
</dbReference>
<comment type="caution">
    <text evidence="12">The sequence shown here is derived from an EMBL/GenBank/DDBJ whole genome shotgun (WGS) entry which is preliminary data.</text>
</comment>
<dbReference type="FunFam" id="3.40.47.10:FF:000014">
    <property type="entry name" value="Chalcone synthase 1"/>
    <property type="match status" value="1"/>
</dbReference>
<dbReference type="Gene3D" id="3.40.47.10">
    <property type="match status" value="2"/>
</dbReference>
<evidence type="ECO:0000256" key="8">
    <source>
        <dbReference type="PIRSR" id="PIRSR000451-1"/>
    </source>
</evidence>
<evidence type="ECO:0000256" key="1">
    <source>
        <dbReference type="ARBA" id="ARBA00002969"/>
    </source>
</evidence>
<organism evidence="12 13">
    <name type="scientific">Rhynchospora pubera</name>
    <dbReference type="NCBI Taxonomy" id="906938"/>
    <lineage>
        <taxon>Eukaryota</taxon>
        <taxon>Viridiplantae</taxon>
        <taxon>Streptophyta</taxon>
        <taxon>Embryophyta</taxon>
        <taxon>Tracheophyta</taxon>
        <taxon>Spermatophyta</taxon>
        <taxon>Magnoliopsida</taxon>
        <taxon>Liliopsida</taxon>
        <taxon>Poales</taxon>
        <taxon>Cyperaceae</taxon>
        <taxon>Cyperoideae</taxon>
        <taxon>Rhynchosporeae</taxon>
        <taxon>Rhynchospora</taxon>
    </lineage>
</organism>
<accession>A0AAV8HVK9</accession>
<evidence type="ECO:0000256" key="5">
    <source>
        <dbReference type="ARBA" id="ARBA00022679"/>
    </source>
</evidence>
<keyword evidence="6" id="KW-0284">Flavonoid biosynthesis</keyword>
<feature type="domain" description="Chalcone/stilbene synthase C-terminal" evidence="11">
    <location>
        <begin position="220"/>
        <end position="370"/>
    </location>
</feature>